<dbReference type="Pfam" id="PF18126">
    <property type="entry name" value="Mitoc_mL59"/>
    <property type="match status" value="1"/>
</dbReference>
<evidence type="ECO:0000313" key="3">
    <source>
        <dbReference type="EMBL" id="KAJ1720949.1"/>
    </source>
</evidence>
<dbReference type="InterPro" id="IPR040922">
    <property type="entry name" value="Ribosomal_mL59_dom"/>
</dbReference>
<gene>
    <name evidence="3" type="ORF">LPJ53_004473</name>
</gene>
<dbReference type="EMBL" id="JANBOJ010000211">
    <property type="protein sequence ID" value="KAJ1720949.1"/>
    <property type="molecule type" value="Genomic_DNA"/>
</dbReference>
<evidence type="ECO:0000313" key="4">
    <source>
        <dbReference type="Proteomes" id="UP001149813"/>
    </source>
</evidence>
<name>A0A9W7XYV0_9FUNG</name>
<dbReference type="Proteomes" id="UP001149813">
    <property type="component" value="Unassembled WGS sequence"/>
</dbReference>
<feature type="domain" description="Large ribosomal subunit protein mL59" evidence="2">
    <location>
        <begin position="23"/>
        <end position="108"/>
    </location>
</feature>
<evidence type="ECO:0000256" key="1">
    <source>
        <dbReference type="SAM" id="MobiDB-lite"/>
    </source>
</evidence>
<proteinExistence type="predicted"/>
<sequence>MATARKFSSAILNHLKTEHPTTAFQVSFANGHWRPPRFSLRQQADIRKACLLTQVDPASIGMPALPKKKRMQKKPPKGHKQQRMYAEKQAAIQKNLEDMPEKIRKWKEDLAKEKAKTKSALPF</sequence>
<dbReference type="OrthoDB" id="18529at2759"/>
<keyword evidence="4" id="KW-1185">Reference proteome</keyword>
<comment type="caution">
    <text evidence="3">The sequence shown here is derived from an EMBL/GenBank/DDBJ whole genome shotgun (WGS) entry which is preliminary data.</text>
</comment>
<organism evidence="3 4">
    <name type="scientific">Coemansia erecta</name>
    <dbReference type="NCBI Taxonomy" id="147472"/>
    <lineage>
        <taxon>Eukaryota</taxon>
        <taxon>Fungi</taxon>
        <taxon>Fungi incertae sedis</taxon>
        <taxon>Zoopagomycota</taxon>
        <taxon>Kickxellomycotina</taxon>
        <taxon>Kickxellomycetes</taxon>
        <taxon>Kickxellales</taxon>
        <taxon>Kickxellaceae</taxon>
        <taxon>Coemansia</taxon>
    </lineage>
</organism>
<feature type="region of interest" description="Disordered" evidence="1">
    <location>
        <begin position="61"/>
        <end position="83"/>
    </location>
</feature>
<protein>
    <recommendedName>
        <fullName evidence="2">Large ribosomal subunit protein mL59 domain-containing protein</fullName>
    </recommendedName>
</protein>
<reference evidence="3" key="1">
    <citation type="submission" date="2022-07" db="EMBL/GenBank/DDBJ databases">
        <title>Phylogenomic reconstructions and comparative analyses of Kickxellomycotina fungi.</title>
        <authorList>
            <person name="Reynolds N.K."/>
            <person name="Stajich J.E."/>
            <person name="Barry K."/>
            <person name="Grigoriev I.V."/>
            <person name="Crous P."/>
            <person name="Smith M.E."/>
        </authorList>
    </citation>
    <scope>NUCLEOTIDE SEQUENCE</scope>
    <source>
        <strain evidence="3">NBRC 32514</strain>
    </source>
</reference>
<accession>A0A9W7XYV0</accession>
<dbReference type="AlphaFoldDB" id="A0A9W7XYV0"/>
<feature type="compositionally biased region" description="Basic residues" evidence="1">
    <location>
        <begin position="66"/>
        <end position="82"/>
    </location>
</feature>
<evidence type="ECO:0000259" key="2">
    <source>
        <dbReference type="Pfam" id="PF18126"/>
    </source>
</evidence>